<dbReference type="Proteomes" id="UP001153269">
    <property type="component" value="Unassembled WGS sequence"/>
</dbReference>
<evidence type="ECO:0000313" key="1">
    <source>
        <dbReference type="EMBL" id="CAB1449170.1"/>
    </source>
</evidence>
<accession>A0A9N7VJ09</accession>
<reference evidence="1" key="1">
    <citation type="submission" date="2020-03" db="EMBL/GenBank/DDBJ databases">
        <authorList>
            <person name="Weist P."/>
        </authorList>
    </citation>
    <scope>NUCLEOTIDE SEQUENCE</scope>
</reference>
<comment type="caution">
    <text evidence="1">The sequence shown here is derived from an EMBL/GenBank/DDBJ whole genome shotgun (WGS) entry which is preliminary data.</text>
</comment>
<proteinExistence type="predicted"/>
<dbReference type="AlphaFoldDB" id="A0A9N7VJ09"/>
<protein>
    <submittedName>
        <fullName evidence="1">Uncharacterized protein</fullName>
    </submittedName>
</protein>
<gene>
    <name evidence="1" type="ORF">PLEPLA_LOCUS36851</name>
</gene>
<organism evidence="1 2">
    <name type="scientific">Pleuronectes platessa</name>
    <name type="common">European plaice</name>
    <dbReference type="NCBI Taxonomy" id="8262"/>
    <lineage>
        <taxon>Eukaryota</taxon>
        <taxon>Metazoa</taxon>
        <taxon>Chordata</taxon>
        <taxon>Craniata</taxon>
        <taxon>Vertebrata</taxon>
        <taxon>Euteleostomi</taxon>
        <taxon>Actinopterygii</taxon>
        <taxon>Neopterygii</taxon>
        <taxon>Teleostei</taxon>
        <taxon>Neoteleostei</taxon>
        <taxon>Acanthomorphata</taxon>
        <taxon>Carangaria</taxon>
        <taxon>Pleuronectiformes</taxon>
        <taxon>Pleuronectoidei</taxon>
        <taxon>Pleuronectidae</taxon>
        <taxon>Pleuronectes</taxon>
    </lineage>
</organism>
<name>A0A9N7VJ09_PLEPL</name>
<evidence type="ECO:0000313" key="2">
    <source>
        <dbReference type="Proteomes" id="UP001153269"/>
    </source>
</evidence>
<dbReference type="EMBL" id="CADEAL010004004">
    <property type="protein sequence ID" value="CAB1449170.1"/>
    <property type="molecule type" value="Genomic_DNA"/>
</dbReference>
<sequence length="139" mass="14503">METVDLREDLQTANAPDLRLSDFPAAGTLAEGHAVSLLVFGGAGEKARASEGTSTLFTPRIRLGCSAADSKHMSFKVWGSQSDLCKIIKPAGGLSCLVEMGSHLLNAIQMKEVPTAPVDGLSLNFPSLSGEKSSDLSGN</sequence>
<keyword evidence="2" id="KW-1185">Reference proteome</keyword>